<dbReference type="GO" id="GO:0005576">
    <property type="term" value="C:extracellular region"/>
    <property type="evidence" value="ECO:0007669"/>
    <property type="project" value="UniProtKB-SubCell"/>
</dbReference>
<dbReference type="SUPFAM" id="SSF53300">
    <property type="entry name" value="vWA-like"/>
    <property type="match status" value="1"/>
</dbReference>
<sequence>MVAGRVLWLLMLLSIQRGTWAFFTFTANSTNHLQMTEAAILQTTADACRSFAREMGTEFTLPQGPLTAESLVEACSSSESAIGFRVAIIEITKADVLVDVHGFNSDTFQRGRKLIINAIAAVKAVLKKHNFEAARAQLGAALNTLQDFYTHGCLGELGKMVPYSKFIGPDGPIKKIFGMSTFIVETLGAMCVCVCVCVCVNDTMLTAVFWCFTEKCGSHSEEHLDSHDGNLSTETAALAINVSVELLEDIRAAAGDEDFLRLMRMNQSTSALCFVIDTTGSMGDDIDIVRQTTSFIIDSKRGTPDEPYVYILVPFNDPDFGPLFETTDAEEFKREINELVAIGGGDFPEMSLSALELALTGAAYYSEIFVFTDASAKDIALKSTILALIEWSKSTVSMKSVPAISLGPPFGYPPATTDGQQQYDYPPLSRSLSNPVNQAYQELAQASGGLAVEVTKATLPQATSIIVDSSNSALVTLLQAVRDPGMSSRFDFFVDSSLRNLTIYITGQNLVFTVTSATGVSQKHNETTGALGTIKRVGNFFRVHVTKPLEKGLWFINILSIQPYTVKVIGQSPIAFLFNFVQILQHPQPGFEFIQSRPLTNSTASLLVYVTEAHSVRLTEVALVKESGETVVARNLEEKLRGIYLAAVAMVPEGSFAVQVKGINKRDSISSLEIFQRQSSTQFRSTRVNINTTAMLEPGVALAIPFTVSSNIGGSFTIRARNNRGFSMSFNTTLTLDAGGRAEGTVTLTAPPNTLSGTDVTLTIEAEAPGGTDSNYDVLRLIVLAEVSDLHPPTCLLTNVSTQCNGNCSLSTWRLFASLTDGNGTGIECIRVRQGSGTLNTRVVTGSDGVNVTLVTYEASCCSKEVELVAVDAVGNVGTCFRSIKAPSSVPFTNVTLVESPTSATAPTSTAPASTLQTKTSCHHIWRGKDSGEVSLRLSFWLNLIPFWLIKALLL</sequence>
<evidence type="ECO:0000256" key="4">
    <source>
        <dbReference type="ARBA" id="ARBA00023180"/>
    </source>
</evidence>
<evidence type="ECO:0000259" key="6">
    <source>
        <dbReference type="Pfam" id="PF23560"/>
    </source>
</evidence>
<keyword evidence="3 5" id="KW-0732">Signal</keyword>
<dbReference type="InterPro" id="IPR056861">
    <property type="entry name" value="HMCN1-like_VWA"/>
</dbReference>
<evidence type="ECO:0000259" key="9">
    <source>
        <dbReference type="Pfam" id="PF25107"/>
    </source>
</evidence>
<feature type="domain" description="VWA7 N-terminal" evidence="9">
    <location>
        <begin position="66"/>
        <end position="209"/>
    </location>
</feature>
<feature type="signal peptide" evidence="5">
    <location>
        <begin position="1"/>
        <end position="21"/>
    </location>
</feature>
<evidence type="ECO:0000313" key="11">
    <source>
        <dbReference type="Proteomes" id="UP001591681"/>
    </source>
</evidence>
<dbReference type="InterPro" id="IPR056862">
    <property type="entry name" value="VWA7_N"/>
</dbReference>
<name>A0ABD1KFK6_9TELE</name>
<organism evidence="10 11">
    <name type="scientific">Coilia grayii</name>
    <name type="common">Gray's grenadier anchovy</name>
    <dbReference type="NCBI Taxonomy" id="363190"/>
    <lineage>
        <taxon>Eukaryota</taxon>
        <taxon>Metazoa</taxon>
        <taxon>Chordata</taxon>
        <taxon>Craniata</taxon>
        <taxon>Vertebrata</taxon>
        <taxon>Euteleostomi</taxon>
        <taxon>Actinopterygii</taxon>
        <taxon>Neopterygii</taxon>
        <taxon>Teleostei</taxon>
        <taxon>Clupei</taxon>
        <taxon>Clupeiformes</taxon>
        <taxon>Clupeoidei</taxon>
        <taxon>Engraulidae</taxon>
        <taxon>Coilinae</taxon>
        <taxon>Coilia</taxon>
    </lineage>
</organism>
<dbReference type="Gene3D" id="3.40.50.410">
    <property type="entry name" value="von Willebrand factor, type A domain"/>
    <property type="match status" value="1"/>
</dbReference>
<dbReference type="Proteomes" id="UP001591681">
    <property type="component" value="Unassembled WGS sequence"/>
</dbReference>
<feature type="domain" description="Hemicentin-1-like von Willebrand factor A" evidence="8">
    <location>
        <begin position="271"/>
        <end position="456"/>
    </location>
</feature>
<keyword evidence="4" id="KW-0325">Glycoprotein</keyword>
<feature type="domain" description="VWA7 Ig-like" evidence="7">
    <location>
        <begin position="688"/>
        <end position="785"/>
    </location>
</feature>
<dbReference type="EMBL" id="JBHFQA010000006">
    <property type="protein sequence ID" value="KAL2097668.1"/>
    <property type="molecule type" value="Genomic_DNA"/>
</dbReference>
<dbReference type="CDD" id="cd00198">
    <property type="entry name" value="vWFA"/>
    <property type="match status" value="1"/>
</dbReference>
<dbReference type="InterPro" id="IPR052577">
    <property type="entry name" value="VWA7"/>
</dbReference>
<dbReference type="Pfam" id="PF25107">
    <property type="entry name" value="VWA7_N"/>
    <property type="match status" value="1"/>
</dbReference>
<comment type="subcellular location">
    <subcellularLocation>
        <location evidence="1">Secreted</location>
    </subcellularLocation>
</comment>
<keyword evidence="2" id="KW-0964">Secreted</keyword>
<reference evidence="10 11" key="1">
    <citation type="submission" date="2024-09" db="EMBL/GenBank/DDBJ databases">
        <title>A chromosome-level genome assembly of Gray's grenadier anchovy, Coilia grayii.</title>
        <authorList>
            <person name="Fu Z."/>
        </authorList>
    </citation>
    <scope>NUCLEOTIDE SEQUENCE [LARGE SCALE GENOMIC DNA]</scope>
    <source>
        <strain evidence="10">G4</strain>
        <tissue evidence="10">Muscle</tissue>
    </source>
</reference>
<proteinExistence type="predicted"/>
<dbReference type="InterPro" id="IPR056475">
    <property type="entry name" value="GBD_Hemicentin/VWA7"/>
</dbReference>
<dbReference type="AlphaFoldDB" id="A0ABD1KFK6"/>
<evidence type="ECO:0000256" key="5">
    <source>
        <dbReference type="SAM" id="SignalP"/>
    </source>
</evidence>
<dbReference type="PANTHER" id="PTHR14905">
    <property type="entry name" value="NG37"/>
    <property type="match status" value="1"/>
</dbReference>
<dbReference type="Pfam" id="PF25106">
    <property type="entry name" value="VWA_4"/>
    <property type="match status" value="1"/>
</dbReference>
<evidence type="ECO:0000259" key="8">
    <source>
        <dbReference type="Pfam" id="PF25106"/>
    </source>
</evidence>
<evidence type="ECO:0000259" key="7">
    <source>
        <dbReference type="Pfam" id="PF23619"/>
    </source>
</evidence>
<evidence type="ECO:0000256" key="3">
    <source>
        <dbReference type="ARBA" id="ARBA00022729"/>
    </source>
</evidence>
<dbReference type="Pfam" id="PF23560">
    <property type="entry name" value="GBD_Hemicentin"/>
    <property type="match status" value="1"/>
</dbReference>
<feature type="chain" id="PRO_5044801475" evidence="5">
    <location>
        <begin position="22"/>
        <end position="955"/>
    </location>
</feature>
<comment type="caution">
    <text evidence="10">The sequence shown here is derived from an EMBL/GenBank/DDBJ whole genome shotgun (WGS) entry which is preliminary data.</text>
</comment>
<dbReference type="PANTHER" id="PTHR14905:SF18">
    <property type="entry name" value="VON WILLEBRAND FACTOR A DOMAIN-CONTAINING 10, TANDEM DUPLICATE 1-RELATED"/>
    <property type="match status" value="1"/>
</dbReference>
<dbReference type="InterPro" id="IPR057615">
    <property type="entry name" value="Ig_VWA7"/>
</dbReference>
<gene>
    <name evidence="10" type="ORF">ACEWY4_006875</name>
</gene>
<dbReference type="Pfam" id="PF23619">
    <property type="entry name" value="Ig_VWA7"/>
    <property type="match status" value="1"/>
</dbReference>
<evidence type="ECO:0000313" key="10">
    <source>
        <dbReference type="EMBL" id="KAL2097668.1"/>
    </source>
</evidence>
<feature type="domain" description="Hemicentin/VWA7 galactose-binding" evidence="6">
    <location>
        <begin position="475"/>
        <end position="572"/>
    </location>
</feature>
<dbReference type="InterPro" id="IPR036465">
    <property type="entry name" value="vWFA_dom_sf"/>
</dbReference>
<evidence type="ECO:0000256" key="1">
    <source>
        <dbReference type="ARBA" id="ARBA00004613"/>
    </source>
</evidence>
<accession>A0ABD1KFK6</accession>
<keyword evidence="11" id="KW-1185">Reference proteome</keyword>
<protein>
    <submittedName>
        <fullName evidence="10">Uncharacterized protein</fullName>
    </submittedName>
</protein>
<evidence type="ECO:0000256" key="2">
    <source>
        <dbReference type="ARBA" id="ARBA00022525"/>
    </source>
</evidence>